<evidence type="ECO:0000256" key="5">
    <source>
        <dbReference type="ARBA" id="ARBA00022840"/>
    </source>
</evidence>
<dbReference type="Gene3D" id="3.40.1190.20">
    <property type="match status" value="1"/>
</dbReference>
<dbReference type="RefSeq" id="WP_146430672.1">
    <property type="nucleotide sequence ID" value="NZ_VIGV01000001.1"/>
</dbReference>
<keyword evidence="8" id="KW-1185">Reference proteome</keyword>
<dbReference type="InterPro" id="IPR029056">
    <property type="entry name" value="Ribokinase-like"/>
</dbReference>
<proteinExistence type="inferred from homology"/>
<organism evidence="7 8">
    <name type="scientific">Tsukamurella sputi</name>
    <dbReference type="NCBI Taxonomy" id="2591848"/>
    <lineage>
        <taxon>Bacteria</taxon>
        <taxon>Bacillati</taxon>
        <taxon>Actinomycetota</taxon>
        <taxon>Actinomycetes</taxon>
        <taxon>Mycobacteriales</taxon>
        <taxon>Tsukamurellaceae</taxon>
        <taxon>Tsukamurella</taxon>
    </lineage>
</organism>
<dbReference type="Gene3D" id="2.20.150.10">
    <property type="entry name" value="putative 5-dehydro-2- deoxygluconokinase"/>
    <property type="match status" value="1"/>
</dbReference>
<evidence type="ECO:0000313" key="7">
    <source>
        <dbReference type="EMBL" id="TWS26086.1"/>
    </source>
</evidence>
<gene>
    <name evidence="7" type="primary">iolC</name>
    <name evidence="7" type="ORF">FK268_02230</name>
</gene>
<dbReference type="InterPro" id="IPR050306">
    <property type="entry name" value="PfkB_Carbo_kinase"/>
</dbReference>
<keyword evidence="2 7" id="KW-0808">Transferase</keyword>
<dbReference type="GO" id="GO:0005524">
    <property type="term" value="F:ATP binding"/>
    <property type="evidence" value="ECO:0007669"/>
    <property type="project" value="UniProtKB-KW"/>
</dbReference>
<reference evidence="7 8" key="2">
    <citation type="submission" date="2019-08" db="EMBL/GenBank/DDBJ databases">
        <title>Tsukamurella conjunctivitidis sp. nov., Tsukamurella assacharolytica sp. nov. and Tsukamurella sputae sp. nov. isolated from patients with conjunctivitis, bacteraemia (lymphoma) and respiratory infection (sputum) in Hong Kong.</title>
        <authorList>
            <person name="Fok K.M.N."/>
            <person name="Fong J.Y.H."/>
        </authorList>
    </citation>
    <scope>NUCLEOTIDE SEQUENCE [LARGE SCALE GENOMIC DNA]</scope>
    <source>
        <strain evidence="7 8">HKU70</strain>
    </source>
</reference>
<evidence type="ECO:0000313" key="8">
    <source>
        <dbReference type="Proteomes" id="UP000319792"/>
    </source>
</evidence>
<evidence type="ECO:0000256" key="2">
    <source>
        <dbReference type="ARBA" id="ARBA00022679"/>
    </source>
</evidence>
<dbReference type="EC" id="2.7.1.92" evidence="7"/>
<evidence type="ECO:0000259" key="6">
    <source>
        <dbReference type="Pfam" id="PF00294"/>
    </source>
</evidence>
<dbReference type="InterPro" id="IPR011611">
    <property type="entry name" value="PfkB_dom"/>
</dbReference>
<keyword evidence="4 7" id="KW-0418">Kinase</keyword>
<dbReference type="NCBIfam" id="TIGR04382">
    <property type="entry name" value="myo_inos_iolC_N"/>
    <property type="match status" value="1"/>
</dbReference>
<dbReference type="InterPro" id="IPR030830">
    <property type="entry name" value="Myo_inos_IolC"/>
</dbReference>
<evidence type="ECO:0000256" key="3">
    <source>
        <dbReference type="ARBA" id="ARBA00022741"/>
    </source>
</evidence>
<dbReference type="EMBL" id="VIGV01000001">
    <property type="protein sequence ID" value="TWS26086.1"/>
    <property type="molecule type" value="Genomic_DNA"/>
</dbReference>
<dbReference type="SUPFAM" id="SSF53613">
    <property type="entry name" value="Ribokinase-like"/>
    <property type="match status" value="1"/>
</dbReference>
<feature type="domain" description="Carbohydrate kinase PfkB" evidence="6">
    <location>
        <begin position="13"/>
        <end position="309"/>
    </location>
</feature>
<protein>
    <submittedName>
        <fullName evidence="7">5-dehydro-2-deoxygluconokinase</fullName>
        <ecNumber evidence="7">2.7.1.92</ecNumber>
    </submittedName>
</protein>
<dbReference type="PANTHER" id="PTHR43085">
    <property type="entry name" value="HEXOKINASE FAMILY MEMBER"/>
    <property type="match status" value="1"/>
</dbReference>
<dbReference type="GO" id="GO:0047590">
    <property type="term" value="F:5-dehydro-2-deoxygluconokinase activity"/>
    <property type="evidence" value="ECO:0007669"/>
    <property type="project" value="UniProtKB-EC"/>
</dbReference>
<comment type="caution">
    <text evidence="7">The sequence shown here is derived from an EMBL/GenBank/DDBJ whole genome shotgun (WGS) entry which is preliminary data.</text>
</comment>
<name>A0A5C5RSL5_9ACTN</name>
<dbReference type="CDD" id="cd01166">
    <property type="entry name" value="KdgK"/>
    <property type="match status" value="1"/>
</dbReference>
<dbReference type="OrthoDB" id="9792663at2"/>
<dbReference type="Pfam" id="PF00294">
    <property type="entry name" value="PfkB"/>
    <property type="match status" value="1"/>
</dbReference>
<comment type="similarity">
    <text evidence="1">Belongs to the carbohydrate kinase PfkB family.</text>
</comment>
<evidence type="ECO:0000256" key="1">
    <source>
        <dbReference type="ARBA" id="ARBA00010688"/>
    </source>
</evidence>
<dbReference type="AlphaFoldDB" id="A0A5C5RSL5"/>
<dbReference type="PANTHER" id="PTHR43085:SF49">
    <property type="entry name" value="5-DEHYDRO-2-DEOXYGLUCONOKINASE"/>
    <property type="match status" value="1"/>
</dbReference>
<dbReference type="Proteomes" id="UP000319792">
    <property type="component" value="Unassembled WGS sequence"/>
</dbReference>
<accession>A0A5C5RSL5</accession>
<sequence>MTDAGTHGAPFDLITIGRVGVDIYPLQDGVGLDRVETFGKYLGGSATNVAVAAARHGRRSAVITATGADPFGRFVHQELVRLGVDDRYVGEVRGLNTPVTFCEIFPPDDFPLYFYRDPIAPDLMLDDDALDLDAIRSAKIFWATVTGLSREPSRSVHHTAWNARGRASLTVLDLDYRPMFWESAEVASQEVGKALEHVTVAIGNREECEVAVGETVPDRAADALLERGVELAVVKQGPKGVLAKTRDERVEVAPHFVEVINGLGAGDGFGGAVCHGLLAGWPLERVLRFANVAGAIVASRRECSTAMPTTAEVETVIEERGADHV</sequence>
<reference evidence="7 8" key="1">
    <citation type="submission" date="2019-06" db="EMBL/GenBank/DDBJ databases">
        <authorList>
            <person name="Teng J.L.L."/>
            <person name="Lee H.H."/>
            <person name="Lau S.K.P."/>
            <person name="Woo P.C.Y."/>
        </authorList>
    </citation>
    <scope>NUCLEOTIDE SEQUENCE [LARGE SCALE GENOMIC DNA]</scope>
    <source>
        <strain evidence="7 8">HKU70</strain>
    </source>
</reference>
<keyword evidence="5" id="KW-0067">ATP-binding</keyword>
<dbReference type="InterPro" id="IPR023314">
    <property type="entry name" value="Myo_inos_IolC-like_sf"/>
</dbReference>
<keyword evidence="3" id="KW-0547">Nucleotide-binding</keyword>
<evidence type="ECO:0000256" key="4">
    <source>
        <dbReference type="ARBA" id="ARBA00022777"/>
    </source>
</evidence>